<dbReference type="SMART" id="SM00307">
    <property type="entry name" value="ILWEQ"/>
    <property type="match status" value="1"/>
</dbReference>
<dbReference type="PROSITE" id="PS50945">
    <property type="entry name" value="I_LWEQ"/>
    <property type="match status" value="1"/>
</dbReference>
<evidence type="ECO:0000313" key="12">
    <source>
        <dbReference type="Proteomes" id="UP000472277"/>
    </source>
</evidence>
<dbReference type="GO" id="GO:0030864">
    <property type="term" value="C:cortical actin cytoskeleton"/>
    <property type="evidence" value="ECO:0007669"/>
    <property type="project" value="TreeGrafter"/>
</dbReference>
<dbReference type="InterPro" id="IPR030224">
    <property type="entry name" value="Sla2_fam"/>
</dbReference>
<protein>
    <submittedName>
        <fullName evidence="11">Huntingtin interacting protein 1 related b</fullName>
    </submittedName>
</protein>
<evidence type="ECO:0000256" key="6">
    <source>
        <dbReference type="ARBA" id="ARBA00023203"/>
    </source>
</evidence>
<dbReference type="PANTHER" id="PTHR10407:SF10">
    <property type="entry name" value="HUNTINGTIN-INTERACTING PROTEIN 1-RELATED PROTEIN"/>
    <property type="match status" value="1"/>
</dbReference>
<feature type="domain" description="I/LWEQ" evidence="10">
    <location>
        <begin position="754"/>
        <end position="995"/>
    </location>
</feature>
<keyword evidence="5 7" id="KW-0175">Coiled coil</keyword>
<dbReference type="AlphaFoldDB" id="A0A673YPK8"/>
<dbReference type="SUPFAM" id="SSF109885">
    <property type="entry name" value="I/LWEQ domain"/>
    <property type="match status" value="1"/>
</dbReference>
<keyword evidence="4" id="KW-0254">Endocytosis</keyword>
<reference evidence="11" key="2">
    <citation type="submission" date="2025-09" db="UniProtKB">
        <authorList>
            <consortium name="Ensembl"/>
        </authorList>
    </citation>
    <scope>IDENTIFICATION</scope>
</reference>
<dbReference type="Gene3D" id="6.10.250.920">
    <property type="match status" value="1"/>
</dbReference>
<accession>A0A673YPK8</accession>
<dbReference type="Ensembl" id="ENSSTUT00000038260.1">
    <property type="protein sequence ID" value="ENSSTUP00000036611.1"/>
    <property type="gene ID" value="ENSSTUG00000015539.1"/>
</dbReference>
<proteinExistence type="inferred from homology"/>
<feature type="region of interest" description="Disordered" evidence="8">
    <location>
        <begin position="539"/>
        <end position="587"/>
    </location>
</feature>
<evidence type="ECO:0000256" key="7">
    <source>
        <dbReference type="SAM" id="Coils"/>
    </source>
</evidence>
<evidence type="ECO:0000313" key="11">
    <source>
        <dbReference type="Ensembl" id="ENSSTUP00000036611.1"/>
    </source>
</evidence>
<evidence type="ECO:0000256" key="4">
    <source>
        <dbReference type="ARBA" id="ARBA00022583"/>
    </source>
</evidence>
<feature type="compositionally biased region" description="Basic and acidic residues" evidence="8">
    <location>
        <begin position="569"/>
        <end position="587"/>
    </location>
</feature>
<evidence type="ECO:0000256" key="1">
    <source>
        <dbReference type="ARBA" id="ARBA00004496"/>
    </source>
</evidence>
<dbReference type="InterPro" id="IPR011417">
    <property type="entry name" value="ANTH_dom"/>
</dbReference>
<dbReference type="GO" id="GO:0048268">
    <property type="term" value="P:clathrin coat assembly"/>
    <property type="evidence" value="ECO:0007669"/>
    <property type="project" value="TreeGrafter"/>
</dbReference>
<dbReference type="GO" id="GO:0006897">
    <property type="term" value="P:endocytosis"/>
    <property type="evidence" value="ECO:0007669"/>
    <property type="project" value="UniProtKB-KW"/>
</dbReference>
<dbReference type="Gene3D" id="1.20.5.1700">
    <property type="match status" value="1"/>
</dbReference>
<dbReference type="InterPro" id="IPR032422">
    <property type="entry name" value="HIP1_clath-bd"/>
</dbReference>
<feature type="region of interest" description="Disordered" evidence="8">
    <location>
        <begin position="1004"/>
        <end position="1040"/>
    </location>
</feature>
<dbReference type="GO" id="GO:0043325">
    <property type="term" value="F:phosphatidylinositol-3,4-bisphosphate binding"/>
    <property type="evidence" value="ECO:0007669"/>
    <property type="project" value="TreeGrafter"/>
</dbReference>
<reference evidence="11" key="1">
    <citation type="submission" date="2025-08" db="UniProtKB">
        <authorList>
            <consortium name="Ensembl"/>
        </authorList>
    </citation>
    <scope>IDENTIFICATION</scope>
</reference>
<dbReference type="InterPro" id="IPR013809">
    <property type="entry name" value="ENTH"/>
</dbReference>
<evidence type="ECO:0000256" key="8">
    <source>
        <dbReference type="SAM" id="MobiDB-lite"/>
    </source>
</evidence>
<dbReference type="PANTHER" id="PTHR10407">
    <property type="entry name" value="HUNTINGTIN INTERACTING PROTEIN 1"/>
    <property type="match status" value="1"/>
</dbReference>
<dbReference type="Proteomes" id="UP000472277">
    <property type="component" value="Chromosome 9"/>
</dbReference>
<comment type="subcellular location">
    <subcellularLocation>
        <location evidence="1">Cytoplasm</location>
    </subcellularLocation>
</comment>
<keyword evidence="6" id="KW-0009">Actin-binding</keyword>
<feature type="compositionally biased region" description="Low complexity" evidence="8">
    <location>
        <begin position="552"/>
        <end position="568"/>
    </location>
</feature>
<feature type="coiled-coil region" evidence="7">
    <location>
        <begin position="954"/>
        <end position="990"/>
    </location>
</feature>
<dbReference type="Gene3D" id="1.20.1410.10">
    <property type="entry name" value="I/LWEQ domain"/>
    <property type="match status" value="1"/>
</dbReference>
<dbReference type="GO" id="GO:0035615">
    <property type="term" value="F:clathrin adaptor activity"/>
    <property type="evidence" value="ECO:0007669"/>
    <property type="project" value="TreeGrafter"/>
</dbReference>
<evidence type="ECO:0000259" key="10">
    <source>
        <dbReference type="PROSITE" id="PS50945"/>
    </source>
</evidence>
<evidence type="ECO:0000256" key="3">
    <source>
        <dbReference type="ARBA" id="ARBA00022490"/>
    </source>
</evidence>
<dbReference type="FunFam" id="1.20.5.1700:FF:000002">
    <property type="entry name" value="Huntingtin interacting protein 1"/>
    <property type="match status" value="1"/>
</dbReference>
<evidence type="ECO:0000256" key="5">
    <source>
        <dbReference type="ARBA" id="ARBA00023054"/>
    </source>
</evidence>
<feature type="domain" description="ENTH" evidence="9">
    <location>
        <begin position="23"/>
        <end position="164"/>
    </location>
</feature>
<dbReference type="SMART" id="SM00273">
    <property type="entry name" value="ENTH"/>
    <property type="match status" value="1"/>
</dbReference>
<dbReference type="GO" id="GO:0051015">
    <property type="term" value="F:actin filament binding"/>
    <property type="evidence" value="ECO:0007669"/>
    <property type="project" value="TreeGrafter"/>
</dbReference>
<feature type="region of interest" description="Disordered" evidence="8">
    <location>
        <begin position="402"/>
        <end position="424"/>
    </location>
</feature>
<dbReference type="Pfam" id="PF07651">
    <property type="entry name" value="ANTH"/>
    <property type="match status" value="1"/>
</dbReference>
<dbReference type="InterPro" id="IPR008942">
    <property type="entry name" value="ENTH_VHS"/>
</dbReference>
<name>A0A673YPK8_SALTR</name>
<dbReference type="GeneTree" id="ENSGT00940000153594"/>
<dbReference type="InterPro" id="IPR002558">
    <property type="entry name" value="ILWEQ_dom"/>
</dbReference>
<keyword evidence="3" id="KW-0963">Cytoplasm</keyword>
<dbReference type="GO" id="GO:0030136">
    <property type="term" value="C:clathrin-coated vesicle"/>
    <property type="evidence" value="ECO:0007669"/>
    <property type="project" value="TreeGrafter"/>
</dbReference>
<dbReference type="SUPFAM" id="SSF48464">
    <property type="entry name" value="ENTH/VHS domain"/>
    <property type="match status" value="1"/>
</dbReference>
<dbReference type="FunFam" id="1.25.40.90:FF:000012">
    <property type="entry name" value="Huntingtin interacting protein 1-related"/>
    <property type="match status" value="1"/>
</dbReference>
<dbReference type="Pfam" id="PF01608">
    <property type="entry name" value="I_LWEQ"/>
    <property type="match status" value="1"/>
</dbReference>
<keyword evidence="12" id="KW-1185">Reference proteome</keyword>
<organism evidence="11 12">
    <name type="scientific">Salmo trutta</name>
    <name type="common">Brown trout</name>
    <dbReference type="NCBI Taxonomy" id="8032"/>
    <lineage>
        <taxon>Eukaryota</taxon>
        <taxon>Metazoa</taxon>
        <taxon>Chordata</taxon>
        <taxon>Craniata</taxon>
        <taxon>Vertebrata</taxon>
        <taxon>Euteleostomi</taxon>
        <taxon>Actinopterygii</taxon>
        <taxon>Neopterygii</taxon>
        <taxon>Teleostei</taxon>
        <taxon>Protacanthopterygii</taxon>
        <taxon>Salmoniformes</taxon>
        <taxon>Salmonidae</taxon>
        <taxon>Salmoninae</taxon>
        <taxon>Salmo</taxon>
    </lineage>
</organism>
<sequence length="1065" mass="120222">MNSIRQVPSRVKTKRIETNLGAEREHFDKQQLSSISKAINSNEAPVKEKHARRIILGTHREKGAFTFWSYALGLPLSSNSILSWKFCHVVHKVLRDGHQNSLQDCMRHHSNIVETGQLWVKIMYKNCWIIFAILLSSVQHSEIRANLEVTDEVLERVAGTDINNVFQLTVEVFDYLDTELRLAETVIRQLNTSIAISTLTSGQCRLSPLIQVIQDCSHLYHFTVKLLFKLHACLPADTLQGHRDRFHDQFHSLKTFFNKARDMMYFKRLIQIPKLPESPPNFLHAASLAKHARPVVVIPDEEEPEQVDDDDDDPEPLINVSDVTMPSMAVPQFDIFDQTFGPANGGFDDRLVIGILALAQRYITQLKSQINSLEAELEEQRVQKQRALVENEQLRMELEATRRRNAEHESVQATFGEAESKRTQATEQRYNKLREKHTELVSSHAELLRKSADTVKMLSATQQTQEEVERTKQQLAFEVDRIKQDADMKLEEQKFEMEKLKREFEEKKAEVERVKGTLQSNEKVGEQQTRSMSALQAEKERLMHSVSEKEAALSSLRHAAQLQQSSLQQERERSTRELGELQGRLQEKSCREEQLQQKLLEEQFSLLQGTVSEAESIIQDAVAKLDDPLHIRCTSSPDYLVSRAEATLGSIDKVKKGHSDYLTNMGDVGGLLRALTQFSHLAADTIINGSATAHMAPTDHADRLTENCRGCATQSLQFLKDLKSKASLQRADLASIRIVVQKILRLGEELRPKGMDVRQDELGDLVDKEMAATSAAIEEAVRRIDEMMNQARKDTSGVKLEVNERILYSCTDLMKVRWLLFYLIDLLKRSDRNPNNGAATIKEFYARNSRWTEGLISASKAVGWGATQMVESADKVVLHTGKYEELIVCSHEIAASTAQLVASSKVKADRNSTKLTALQQASRRVNEMAANVVASTKTGQENLEDKDTMDFSGMSLIKLKMEEMESQVKVLELENQLGNERLRLGELRKKHYDIAGVPAADLSEGNGLASSSASEPSSPKPSKPSIMRKPALAQKPNLPPKNMVRAKMAGFVFMFRVVLAKETAT</sequence>
<dbReference type="Gene3D" id="1.25.40.90">
    <property type="match status" value="1"/>
</dbReference>
<dbReference type="GO" id="GO:0032051">
    <property type="term" value="F:clathrin light chain binding"/>
    <property type="evidence" value="ECO:0007669"/>
    <property type="project" value="TreeGrafter"/>
</dbReference>
<dbReference type="GO" id="GO:0080025">
    <property type="term" value="F:phosphatidylinositol-3,5-bisphosphate binding"/>
    <property type="evidence" value="ECO:0007669"/>
    <property type="project" value="TreeGrafter"/>
</dbReference>
<feature type="compositionally biased region" description="Basic and acidic residues" evidence="8">
    <location>
        <begin position="539"/>
        <end position="551"/>
    </location>
</feature>
<dbReference type="Pfam" id="PF16515">
    <property type="entry name" value="HIP1_clath_bdg"/>
    <property type="match status" value="1"/>
</dbReference>
<comment type="similarity">
    <text evidence="2">Belongs to the SLA2 family.</text>
</comment>
<dbReference type="GO" id="GO:0007015">
    <property type="term" value="P:actin filament organization"/>
    <property type="evidence" value="ECO:0007669"/>
    <property type="project" value="TreeGrafter"/>
</dbReference>
<evidence type="ECO:0000259" key="9">
    <source>
        <dbReference type="PROSITE" id="PS50942"/>
    </source>
</evidence>
<evidence type="ECO:0000256" key="2">
    <source>
        <dbReference type="ARBA" id="ARBA00010135"/>
    </source>
</evidence>
<dbReference type="PROSITE" id="PS50942">
    <property type="entry name" value="ENTH"/>
    <property type="match status" value="1"/>
</dbReference>
<dbReference type="InterPro" id="IPR035964">
    <property type="entry name" value="I/LWEQ_dom_sf"/>
</dbReference>
<gene>
    <name evidence="11" type="primary">HIP1R</name>
    <name evidence="11" type="synonym">hip1rb</name>
</gene>